<evidence type="ECO:0000313" key="1">
    <source>
        <dbReference type="EMBL" id="RZN66058.1"/>
    </source>
</evidence>
<sequence>MQSKRRRSKDLSKQFIKLFKEIDVEGIAEKTKVDEFSKKLNLREDLSIMLWYVIGGCIVDKPDGVIRFAERDPTEDLPKRYRLIEISKSQLSKVNKKRDYRAFVWAFYK</sequence>
<reference evidence="1 2" key="1">
    <citation type="journal article" date="2019" name="Nat. Microbiol.">
        <title>Wide diversity of methane and short-chain alkane metabolisms in uncultured archaea.</title>
        <authorList>
            <person name="Borrel G."/>
            <person name="Adam P.S."/>
            <person name="McKay L.J."/>
            <person name="Chen L.X."/>
            <person name="Sierra-Garcia I.N."/>
            <person name="Sieber C.M."/>
            <person name="Letourneur Q."/>
            <person name="Ghozlane A."/>
            <person name="Andersen G.L."/>
            <person name="Li W.J."/>
            <person name="Hallam S.J."/>
            <person name="Muyzer G."/>
            <person name="de Oliveira V.M."/>
            <person name="Inskeep W.P."/>
            <person name="Banfield J.F."/>
            <person name="Gribaldo S."/>
        </authorList>
    </citation>
    <scope>NUCLEOTIDE SEQUENCE [LARGE SCALE GENOMIC DNA]</scope>
    <source>
        <strain evidence="1">NM1b</strain>
    </source>
</reference>
<protein>
    <submittedName>
        <fullName evidence="1">Uncharacterized protein</fullName>
    </submittedName>
</protein>
<comment type="caution">
    <text evidence="1">The sequence shown here is derived from an EMBL/GenBank/DDBJ whole genome shotgun (WGS) entry which is preliminary data.</text>
</comment>
<dbReference type="AlphaFoldDB" id="A0A520KUB5"/>
<gene>
    <name evidence="1" type="ORF">EF807_08830</name>
</gene>
<evidence type="ECO:0000313" key="2">
    <source>
        <dbReference type="Proteomes" id="UP000320766"/>
    </source>
</evidence>
<accession>A0A520KUB5</accession>
<dbReference type="Proteomes" id="UP000320766">
    <property type="component" value="Unassembled WGS sequence"/>
</dbReference>
<name>A0A520KUB5_9EURY</name>
<dbReference type="EMBL" id="RXIL01000173">
    <property type="protein sequence ID" value="RZN66058.1"/>
    <property type="molecule type" value="Genomic_DNA"/>
</dbReference>
<feature type="non-terminal residue" evidence="1">
    <location>
        <position position="109"/>
    </location>
</feature>
<organism evidence="1 2">
    <name type="scientific">Candidatus Methanolliviera hydrocarbonicum</name>
    <dbReference type="NCBI Taxonomy" id="2491085"/>
    <lineage>
        <taxon>Archaea</taxon>
        <taxon>Methanobacteriati</taxon>
        <taxon>Methanobacteriota</taxon>
        <taxon>Candidatus Methanoliparia</taxon>
        <taxon>Candidatus Methanoliparales</taxon>
        <taxon>Candidatus Methanollivieraceae</taxon>
        <taxon>Candidatus Methanolliviera</taxon>
    </lineage>
</organism>
<proteinExistence type="predicted"/>